<keyword evidence="4 7" id="KW-0378">Hydrolase</keyword>
<sequence>MGDINKMIQWFKNREGKVSYNQNARLGPNSFDCSSAVYFALVDGGFIPAGSMGWTGSLHDTTLPPIANKISRAECRRGDIFLSKYWANDGHTGVFLDNGTIIHCNAYDNNIRSTVADGRMGPSPTEYYRLNNTTDSGGTYTGGSLVNAGKSISEENIRLIISAVKQYKIKPSFMIAQMFIESHWGDPSISIVGSKDNNWAGISEPFNVPSDLGIQMSRGSARPSGEGGYYVHFSTINDFFKAYAFILSKRNGLYNVEGSNSIEEYCKGLFRIGGANADYASTGYQNYYNMLITTYNTINQQNPGKLAQIDSSNGNNTNNQGGKTTMQCIYWRPSQTTAGQNNAYYFDGTSSKYLDHPDQIKIIEQIYKDNNGKDIPTYHFDGKTPWYTRIEQISGKKPVSGALG</sequence>
<gene>
    <name evidence="7" type="ORF">ECLFYP2_03178</name>
</gene>
<dbReference type="SMART" id="SM00047">
    <property type="entry name" value="LYZ2"/>
    <property type="match status" value="1"/>
</dbReference>
<dbReference type="GO" id="GO:0004040">
    <property type="term" value="F:amidase activity"/>
    <property type="evidence" value="ECO:0007669"/>
    <property type="project" value="InterPro"/>
</dbReference>
<dbReference type="InterPro" id="IPR038765">
    <property type="entry name" value="Papain-like_cys_pep_sf"/>
</dbReference>
<evidence type="ECO:0000256" key="1">
    <source>
        <dbReference type="ARBA" id="ARBA00007074"/>
    </source>
</evidence>
<dbReference type="GO" id="GO:0008234">
    <property type="term" value="F:cysteine-type peptidase activity"/>
    <property type="evidence" value="ECO:0007669"/>
    <property type="project" value="UniProtKB-KW"/>
</dbReference>
<dbReference type="AlphaFoldDB" id="A0A6N3EIM4"/>
<organism evidence="7">
    <name type="scientific">Enterococcus casseliflavus</name>
    <name type="common">Enterococcus flavescens</name>
    <dbReference type="NCBI Taxonomy" id="37734"/>
    <lineage>
        <taxon>Bacteria</taxon>
        <taxon>Bacillati</taxon>
        <taxon>Bacillota</taxon>
        <taxon>Bacilli</taxon>
        <taxon>Lactobacillales</taxon>
        <taxon>Enterococcaceae</taxon>
        <taxon>Enterococcus</taxon>
    </lineage>
</organism>
<evidence type="ECO:0000313" key="7">
    <source>
        <dbReference type="EMBL" id="VYU39734.1"/>
    </source>
</evidence>
<dbReference type="Pfam" id="PF05382">
    <property type="entry name" value="Amidase_5"/>
    <property type="match status" value="1"/>
</dbReference>
<dbReference type="InterPro" id="IPR000064">
    <property type="entry name" value="NLP_P60_dom"/>
</dbReference>
<reference evidence="7" key="1">
    <citation type="submission" date="2019-11" db="EMBL/GenBank/DDBJ databases">
        <authorList>
            <person name="Feng L."/>
        </authorList>
    </citation>
    <scope>NUCLEOTIDE SEQUENCE</scope>
    <source>
        <strain evidence="7">ECasseliflavusLFYP2</strain>
    </source>
</reference>
<evidence type="ECO:0000256" key="4">
    <source>
        <dbReference type="ARBA" id="ARBA00022801"/>
    </source>
</evidence>
<evidence type="ECO:0000259" key="6">
    <source>
        <dbReference type="PROSITE" id="PS51935"/>
    </source>
</evidence>
<name>A0A6N3EIM4_ENTCA</name>
<protein>
    <submittedName>
        <fullName evidence="7">Bacteriophage peptidoglycan hydrolase</fullName>
    </submittedName>
</protein>
<dbReference type="PROSITE" id="PS51935">
    <property type="entry name" value="NLPC_P60"/>
    <property type="match status" value="1"/>
</dbReference>
<dbReference type="InterPro" id="IPR002901">
    <property type="entry name" value="MGlyc_endo_b_GlcNAc-like_dom"/>
</dbReference>
<dbReference type="EMBL" id="CACRTX010000013">
    <property type="protein sequence ID" value="VYU39734.1"/>
    <property type="molecule type" value="Genomic_DNA"/>
</dbReference>
<accession>A0A6N3EIM4</accession>
<dbReference type="Gene3D" id="3.90.1720.10">
    <property type="entry name" value="endopeptidase domain like (from Nostoc punctiforme)"/>
    <property type="match status" value="1"/>
</dbReference>
<dbReference type="InterPro" id="IPR008044">
    <property type="entry name" value="Phage_lysin"/>
</dbReference>
<feature type="domain" description="NlpC/P60" evidence="6">
    <location>
        <begin position="1"/>
        <end position="139"/>
    </location>
</feature>
<evidence type="ECO:0000256" key="3">
    <source>
        <dbReference type="ARBA" id="ARBA00022670"/>
    </source>
</evidence>
<proteinExistence type="inferred from homology"/>
<evidence type="ECO:0000256" key="5">
    <source>
        <dbReference type="ARBA" id="ARBA00022807"/>
    </source>
</evidence>
<dbReference type="RefSeq" id="WP_375856749.1">
    <property type="nucleotide sequence ID" value="NZ_CACRTX010000013.1"/>
</dbReference>
<keyword evidence="3" id="KW-0645">Protease</keyword>
<comment type="similarity">
    <text evidence="1">Belongs to the peptidase C40 family.</text>
</comment>
<dbReference type="GO" id="GO:0006508">
    <property type="term" value="P:proteolysis"/>
    <property type="evidence" value="ECO:0007669"/>
    <property type="project" value="UniProtKB-KW"/>
</dbReference>
<dbReference type="Pfam" id="PF01832">
    <property type="entry name" value="Glucosaminidase"/>
    <property type="match status" value="1"/>
</dbReference>
<comment type="similarity">
    <text evidence="2">Belongs to the glycosyl hydrolase 73 family.</text>
</comment>
<keyword evidence="5" id="KW-0788">Thiol protease</keyword>
<evidence type="ECO:0000256" key="2">
    <source>
        <dbReference type="ARBA" id="ARBA00010266"/>
    </source>
</evidence>
<dbReference type="Gene3D" id="1.10.530.10">
    <property type="match status" value="1"/>
</dbReference>
<dbReference type="SUPFAM" id="SSF54001">
    <property type="entry name" value="Cysteine proteinases"/>
    <property type="match status" value="1"/>
</dbReference>